<dbReference type="AlphaFoldDB" id="A0A4Z0F3Z1"/>
<protein>
    <submittedName>
        <fullName evidence="1">Uncharacterized protein</fullName>
    </submittedName>
</protein>
<dbReference type="RefSeq" id="WP_135283040.1">
    <property type="nucleotide sequence ID" value="NZ_SRIO01000086.1"/>
</dbReference>
<feature type="non-terminal residue" evidence="1">
    <location>
        <position position="78"/>
    </location>
</feature>
<sequence length="78" mass="8981">MKLAPDLLMSVIAHVDESGEKIELEIRPKKRRVESRFHPFSGELYELDITPPEIEVKLSLDDAQRLADTLWTCGIHPR</sequence>
<accession>A0A4Z0F3Z1</accession>
<evidence type="ECO:0000313" key="2">
    <source>
        <dbReference type="Proteomes" id="UP000297890"/>
    </source>
</evidence>
<gene>
    <name evidence="1" type="ORF">E4680_13980</name>
</gene>
<dbReference type="EMBL" id="SRIO01000086">
    <property type="protein sequence ID" value="TFZ79786.1"/>
    <property type="molecule type" value="Genomic_DNA"/>
</dbReference>
<name>A0A4Z0F3Z1_9GAMM</name>
<organism evidence="1 2">
    <name type="scientific">Candidatus Macondimonas diazotrophica</name>
    <dbReference type="NCBI Taxonomy" id="2305248"/>
    <lineage>
        <taxon>Bacteria</taxon>
        <taxon>Pseudomonadati</taxon>
        <taxon>Pseudomonadota</taxon>
        <taxon>Gammaproteobacteria</taxon>
        <taxon>Chromatiales</taxon>
        <taxon>Ectothiorhodospiraceae</taxon>
        <taxon>Candidatus Macondimonas</taxon>
    </lineage>
</organism>
<dbReference type="Proteomes" id="UP000297890">
    <property type="component" value="Unassembled WGS sequence"/>
</dbReference>
<evidence type="ECO:0000313" key="1">
    <source>
        <dbReference type="EMBL" id="TFZ79786.1"/>
    </source>
</evidence>
<reference evidence="1 2" key="1">
    <citation type="journal article" date="2019" name="ISME J.">
        <title>Candidatus Macondimonas diazotrophica, a novel gammaproteobacterial genus dominating crude-oil-contaminated coastal sediments.</title>
        <authorList>
            <person name="Karthikeyan S."/>
            <person name="Konstantinidis K."/>
        </authorList>
    </citation>
    <scope>NUCLEOTIDE SEQUENCE [LARGE SCALE GENOMIC DNA]</scope>
    <source>
        <strain evidence="1 2">KTK01</strain>
    </source>
</reference>
<proteinExistence type="predicted"/>
<keyword evidence="2" id="KW-1185">Reference proteome</keyword>
<comment type="caution">
    <text evidence="1">The sequence shown here is derived from an EMBL/GenBank/DDBJ whole genome shotgun (WGS) entry which is preliminary data.</text>
</comment>